<name>T0PNP1_SAPDV</name>
<accession>T0PNP1</accession>
<feature type="non-terminal residue" evidence="4">
    <location>
        <position position="1"/>
    </location>
</feature>
<keyword evidence="5" id="KW-1185">Reference proteome</keyword>
<sequence length="1133" mass="125030">MESYTTLDDKASTPTRRARHIQRYFARYDATAGDDNDVILAFVHTWSAHQHLWRLAHATYEPPLHHACRNGNIDGVNRLLNDGTCALYQDATLSTALHVAVAHGHVACVDRLLQERDIPLQLHVQNHRGETPLHVALKRKRYIMADSMLQHASTATLQRLDNNGWSIQALDVHQRGCLHEACRNGSVARLQHLTTTYKLPLDAALPQLQWSLLHQACASMHIDCVRSLLAQVPHLVFQADQSGATPLHVCAAHGFLEGIVLLLDAAIAASHLPRLLSAVDVNGRTALHTSLLRRQRGIAMYLLTTSQIHGLAATDFLALCDVALYTALHYAAAIGANEIVRALIDAGVNIEHGVPSTTYLTKENEPDLATATRRRPLLAATTLQDVQQSVIELKTLWFAVHSRERSHIGDAPSVTRFRHTKVVLDASRTEEAPTSPLLVALRGRQYETAQLLLDAGADAGHGTFANIFLQHPQSRPVLTPFANQWLASPAPYDAARCIPALVKSVCKGQGSEDDVCALLALYATIQKKAILVNDTTCLVLALTHEKLALASCLRTLSVPWPPQVSLLCIVASAASPKSVEWLIEHNYPIDAKDAPALKLALTMHGHRWTTRALREHERRSAIGYRLLTHNAYLAQLTPAPCLRRAIQGGFVDAALALHQHVATDVDTSDLAPVADANLVLALRPPWALNWACCANSPLANVRSLIQRQSRLQRGLLLRGRPAASWAVQFQRLDILRVLLVLEGPWCLHELDAKGRSVLHYGVQQLSTELLTFLWSHLPHPSSSSSLLATAIRANQLNIAQWLASKSDICWRDPVSTRRDTLLHVACAAGHLALVEWLEAICPELVSVANDDGYVPYDYLAFFGHPMGASRSASYRAAIHPHSLKLFFTDTSEPSWRPLLGALRSLLAAPANTTQHLIVSRCTDGYYRVHAACGRNAVGHLTQLAAHGLSLTARSKRFHNLTPLQYAARRGAMDAMECLLDHGVVDTAWADGNALYEAATKTTRQHAHIVERLLSLPLADAETYLGRLRGDGSTPTLLHYVARSPYAQGAIDCLLDTYHAEIDVVDAMGCTPVQYALVSGATRTFLHLLRRGARLEAEYEGQSALYYTLQLLPSDIWRLFLQRGWRDYVRCFWR</sequence>
<dbReference type="PROSITE" id="PS50088">
    <property type="entry name" value="ANK_REPEAT"/>
    <property type="match status" value="2"/>
</dbReference>
<dbReference type="SUPFAM" id="SSF48403">
    <property type="entry name" value="Ankyrin repeat"/>
    <property type="match status" value="4"/>
</dbReference>
<feature type="repeat" description="ANK" evidence="3">
    <location>
        <begin position="323"/>
        <end position="351"/>
    </location>
</feature>
<dbReference type="Gene3D" id="1.25.40.20">
    <property type="entry name" value="Ankyrin repeat-containing domain"/>
    <property type="match status" value="5"/>
</dbReference>
<dbReference type="SMART" id="SM00248">
    <property type="entry name" value="ANK"/>
    <property type="match status" value="16"/>
</dbReference>
<dbReference type="InterPro" id="IPR002110">
    <property type="entry name" value="Ankyrin_rpt"/>
</dbReference>
<protein>
    <submittedName>
        <fullName evidence="4">Uncharacterized protein</fullName>
    </submittedName>
</protein>
<evidence type="ECO:0000313" key="4">
    <source>
        <dbReference type="EMBL" id="EQC27019.1"/>
    </source>
</evidence>
<dbReference type="Proteomes" id="UP000030762">
    <property type="component" value="Unassembled WGS sequence"/>
</dbReference>
<reference evidence="4 5" key="1">
    <citation type="submission" date="2012-04" db="EMBL/GenBank/DDBJ databases">
        <title>The Genome Sequence of Saprolegnia declina VS20.</title>
        <authorList>
            <consortium name="The Broad Institute Genome Sequencing Platform"/>
            <person name="Russ C."/>
            <person name="Nusbaum C."/>
            <person name="Tyler B."/>
            <person name="van West P."/>
            <person name="Dieguez-Uribeondo J."/>
            <person name="de Bruijn I."/>
            <person name="Tripathy S."/>
            <person name="Jiang R."/>
            <person name="Young S.K."/>
            <person name="Zeng Q."/>
            <person name="Gargeya S."/>
            <person name="Fitzgerald M."/>
            <person name="Haas B."/>
            <person name="Abouelleil A."/>
            <person name="Alvarado L."/>
            <person name="Arachchi H.M."/>
            <person name="Berlin A."/>
            <person name="Chapman S.B."/>
            <person name="Goldberg J."/>
            <person name="Griggs A."/>
            <person name="Gujja S."/>
            <person name="Hansen M."/>
            <person name="Howarth C."/>
            <person name="Imamovic A."/>
            <person name="Larimer J."/>
            <person name="McCowen C."/>
            <person name="Montmayeur A."/>
            <person name="Murphy C."/>
            <person name="Neiman D."/>
            <person name="Pearson M."/>
            <person name="Priest M."/>
            <person name="Roberts A."/>
            <person name="Saif S."/>
            <person name="Shea T."/>
            <person name="Sisk P."/>
            <person name="Sykes S."/>
            <person name="Wortman J."/>
            <person name="Nusbaum C."/>
            <person name="Birren B."/>
        </authorList>
    </citation>
    <scope>NUCLEOTIDE SEQUENCE [LARGE SCALE GENOMIC DNA]</scope>
    <source>
        <strain evidence="4 5">VS20</strain>
    </source>
</reference>
<evidence type="ECO:0000256" key="1">
    <source>
        <dbReference type="ARBA" id="ARBA00022737"/>
    </source>
</evidence>
<dbReference type="PANTHER" id="PTHR24123:SF33">
    <property type="entry name" value="PROTEIN HOS4"/>
    <property type="match status" value="1"/>
</dbReference>
<feature type="repeat" description="ANK" evidence="3">
    <location>
        <begin position="958"/>
        <end position="983"/>
    </location>
</feature>
<dbReference type="STRING" id="1156394.T0PNP1"/>
<dbReference type="OrthoDB" id="79255at2759"/>
<dbReference type="eggNOG" id="KOG4177">
    <property type="taxonomic scope" value="Eukaryota"/>
</dbReference>
<keyword evidence="2 3" id="KW-0040">ANK repeat</keyword>
<evidence type="ECO:0000256" key="3">
    <source>
        <dbReference type="PROSITE-ProRule" id="PRU00023"/>
    </source>
</evidence>
<dbReference type="RefSeq" id="XP_008619519.1">
    <property type="nucleotide sequence ID" value="XM_008621297.1"/>
</dbReference>
<dbReference type="EMBL" id="JH767216">
    <property type="protein sequence ID" value="EQC27019.1"/>
    <property type="molecule type" value="Genomic_DNA"/>
</dbReference>
<dbReference type="InterPro" id="IPR036770">
    <property type="entry name" value="Ankyrin_rpt-contain_sf"/>
</dbReference>
<evidence type="ECO:0000313" key="5">
    <source>
        <dbReference type="Proteomes" id="UP000030762"/>
    </source>
</evidence>
<dbReference type="AlphaFoldDB" id="T0PNP1"/>
<organism evidence="4 5">
    <name type="scientific">Saprolegnia diclina (strain VS20)</name>
    <dbReference type="NCBI Taxonomy" id="1156394"/>
    <lineage>
        <taxon>Eukaryota</taxon>
        <taxon>Sar</taxon>
        <taxon>Stramenopiles</taxon>
        <taxon>Oomycota</taxon>
        <taxon>Saprolegniomycetes</taxon>
        <taxon>Saprolegniales</taxon>
        <taxon>Saprolegniaceae</taxon>
        <taxon>Saprolegnia</taxon>
    </lineage>
</organism>
<dbReference type="Pfam" id="PF12796">
    <property type="entry name" value="Ank_2"/>
    <property type="match status" value="3"/>
</dbReference>
<keyword evidence="1" id="KW-0677">Repeat</keyword>
<gene>
    <name evidence="4" type="ORF">SDRG_15133</name>
</gene>
<dbReference type="PANTHER" id="PTHR24123">
    <property type="entry name" value="ANKYRIN REPEAT-CONTAINING"/>
    <property type="match status" value="1"/>
</dbReference>
<dbReference type="PROSITE" id="PS50297">
    <property type="entry name" value="ANK_REP_REGION"/>
    <property type="match status" value="2"/>
</dbReference>
<dbReference type="InterPro" id="IPR051165">
    <property type="entry name" value="Multifunctional_ANK_Repeat"/>
</dbReference>
<evidence type="ECO:0000256" key="2">
    <source>
        <dbReference type="ARBA" id="ARBA00023043"/>
    </source>
</evidence>
<proteinExistence type="predicted"/>
<dbReference type="InParanoid" id="T0PNP1"/>
<dbReference type="VEuPathDB" id="FungiDB:SDRG_15133"/>
<dbReference type="GeneID" id="19955860"/>